<comment type="caution">
    <text evidence="2">The sequence shown here is derived from an EMBL/GenBank/DDBJ whole genome shotgun (WGS) entry which is preliminary data.</text>
</comment>
<gene>
    <name evidence="2" type="ORF">J2800_001369</name>
</gene>
<keyword evidence="3" id="KW-1185">Reference proteome</keyword>
<dbReference type="SUPFAM" id="SSF55729">
    <property type="entry name" value="Acyl-CoA N-acyltransferases (Nat)"/>
    <property type="match status" value="1"/>
</dbReference>
<dbReference type="Proteomes" id="UP001262754">
    <property type="component" value="Unassembled WGS sequence"/>
</dbReference>
<dbReference type="Pfam" id="PF13480">
    <property type="entry name" value="Acetyltransf_6"/>
    <property type="match status" value="1"/>
</dbReference>
<evidence type="ECO:0000259" key="1">
    <source>
        <dbReference type="Pfam" id="PF13480"/>
    </source>
</evidence>
<feature type="domain" description="BioF2-like acetyltransferase" evidence="1">
    <location>
        <begin position="159"/>
        <end position="300"/>
    </location>
</feature>
<evidence type="ECO:0000313" key="2">
    <source>
        <dbReference type="EMBL" id="MDR6530633.1"/>
    </source>
</evidence>
<protein>
    <submittedName>
        <fullName evidence="2">CelD/BcsL family acetyltransferase involved in cellulose biosynthesis</fullName>
    </submittedName>
</protein>
<organism evidence="2 3">
    <name type="scientific">Caulobacter rhizosphaerae</name>
    <dbReference type="NCBI Taxonomy" id="2010972"/>
    <lineage>
        <taxon>Bacteria</taxon>
        <taxon>Pseudomonadati</taxon>
        <taxon>Pseudomonadota</taxon>
        <taxon>Alphaproteobacteria</taxon>
        <taxon>Caulobacterales</taxon>
        <taxon>Caulobacteraceae</taxon>
        <taxon>Caulobacter</taxon>
    </lineage>
</organism>
<dbReference type="InterPro" id="IPR016181">
    <property type="entry name" value="Acyl_CoA_acyltransferase"/>
</dbReference>
<dbReference type="EMBL" id="JAVDRL010000003">
    <property type="protein sequence ID" value="MDR6530633.1"/>
    <property type="molecule type" value="Genomic_DNA"/>
</dbReference>
<dbReference type="RefSeq" id="WP_310030214.1">
    <property type="nucleotide sequence ID" value="NZ_JAVDRL010000003.1"/>
</dbReference>
<name>A0ABU1MWS6_9CAUL</name>
<proteinExistence type="predicted"/>
<accession>A0ABU1MWS6</accession>
<sequence>MKIDVFPALELPAEVRAAWSAAQTGEVRFDSPFLSPSWAQAVARARGPANSTRVAVQYDPAGRPAAFLAVRKRGSTAMPVGAPMSDYQALVTRDGFRADPRAMLQALGVSRYDFCHMQAQDPAFQGHARGHCVSWVIEVADGYAAYEAERRAAGVGALKDIDKKRRKVEREVGPTRFTALSDSRCDFERLIAWKRAQLAATGQTDLFKTAWVMRLMDELLETRDPAFGGGLYTLHLGDELAAVHFHLRGGGTIHGWMIAHDPKFERYSPGLLLFQDILKSLDGGPYKRLDLGAGDYRFKRELSNRQQGVMFGFLGAPSVSTLARTAVYGLREMAEALPLGPMSALPGKAMRRLDLLRGLR</sequence>
<reference evidence="2 3" key="1">
    <citation type="submission" date="2023-07" db="EMBL/GenBank/DDBJ databases">
        <title>Sorghum-associated microbial communities from plants grown in Nebraska, USA.</title>
        <authorList>
            <person name="Schachtman D."/>
        </authorList>
    </citation>
    <scope>NUCLEOTIDE SEQUENCE [LARGE SCALE GENOMIC DNA]</scope>
    <source>
        <strain evidence="2 3">DS2154</strain>
    </source>
</reference>
<dbReference type="InterPro" id="IPR038740">
    <property type="entry name" value="BioF2-like_GNAT_dom"/>
</dbReference>
<evidence type="ECO:0000313" key="3">
    <source>
        <dbReference type="Proteomes" id="UP001262754"/>
    </source>
</evidence>